<evidence type="ECO:0000313" key="5">
    <source>
        <dbReference type="EMBL" id="CAF1207594.1"/>
    </source>
</evidence>
<dbReference type="InterPro" id="IPR006689">
    <property type="entry name" value="Small_GTPase_ARF/SAR"/>
</dbReference>
<keyword evidence="1 3" id="KW-0547">Nucleotide-binding</keyword>
<feature type="binding site" evidence="4">
    <location>
        <position position="29"/>
    </location>
    <ligand>
        <name>Mg(2+)</name>
        <dbReference type="ChEBI" id="CHEBI:18420"/>
    </ligand>
</feature>
<evidence type="ECO:0000256" key="3">
    <source>
        <dbReference type="PIRSR" id="PIRSR606689-1"/>
    </source>
</evidence>
<dbReference type="Proteomes" id="UP000663828">
    <property type="component" value="Unassembled WGS sequence"/>
</dbReference>
<feature type="binding site" evidence="4">
    <location>
        <position position="50"/>
    </location>
    <ligand>
        <name>Mg(2+)</name>
        <dbReference type="ChEBI" id="CHEBI:18420"/>
    </ligand>
</feature>
<protein>
    <submittedName>
        <fullName evidence="6">Uncharacterized protein</fullName>
    </submittedName>
</protein>
<dbReference type="PRINTS" id="PR00328">
    <property type="entry name" value="SAR1GTPBP"/>
</dbReference>
<dbReference type="OrthoDB" id="9974976at2759"/>
<dbReference type="SMART" id="SM00178">
    <property type="entry name" value="SAR"/>
    <property type="match status" value="1"/>
</dbReference>
<keyword evidence="4" id="KW-0479">Metal-binding</keyword>
<evidence type="ECO:0000256" key="1">
    <source>
        <dbReference type="ARBA" id="ARBA00022741"/>
    </source>
</evidence>
<dbReference type="Proteomes" id="UP000663852">
    <property type="component" value="Unassembled WGS sequence"/>
</dbReference>
<dbReference type="InterPro" id="IPR027417">
    <property type="entry name" value="P-loop_NTPase"/>
</dbReference>
<comment type="caution">
    <text evidence="6">The sequence shown here is derived from an EMBL/GenBank/DDBJ whole genome shotgun (WGS) entry which is preliminary data.</text>
</comment>
<accession>A0A814YEP4</accession>
<evidence type="ECO:0000313" key="6">
    <source>
        <dbReference type="EMBL" id="CAF1228809.1"/>
    </source>
</evidence>
<dbReference type="EMBL" id="CAJNOR010001838">
    <property type="protein sequence ID" value="CAF1207594.1"/>
    <property type="molecule type" value="Genomic_DNA"/>
</dbReference>
<dbReference type="Pfam" id="PF00025">
    <property type="entry name" value="Arf"/>
    <property type="match status" value="1"/>
</dbReference>
<evidence type="ECO:0000313" key="8">
    <source>
        <dbReference type="Proteomes" id="UP000663852"/>
    </source>
</evidence>
<dbReference type="EMBL" id="CAJNOJ010000165">
    <property type="protein sequence ID" value="CAF1228809.1"/>
    <property type="molecule type" value="Genomic_DNA"/>
</dbReference>
<organism evidence="6 8">
    <name type="scientific">Adineta ricciae</name>
    <name type="common">Rotifer</name>
    <dbReference type="NCBI Taxonomy" id="249248"/>
    <lineage>
        <taxon>Eukaryota</taxon>
        <taxon>Metazoa</taxon>
        <taxon>Spiralia</taxon>
        <taxon>Gnathifera</taxon>
        <taxon>Rotifera</taxon>
        <taxon>Eurotatoria</taxon>
        <taxon>Bdelloidea</taxon>
        <taxon>Adinetida</taxon>
        <taxon>Adinetidae</taxon>
        <taxon>Adineta</taxon>
    </lineage>
</organism>
<sequence length="206" mass="22884">MGCGCCLHASTEKDTLRVTIVGLENSGKTSLVQCLKTSKKSRQTSPCISTHGVISINIQTNMNFLVFDCGGCKHQRHIWPHLMNSPDVILFAVDSVDLTCLNDAREALSDLLVDENLINKPLLVIFTKLDRGNKLSIDELEQALDLSVIKDRSVHIVLFSSVTLDGLTSIREWLTYFSYRKLQGKDMNISTSERHGLPHSLNLSTA</sequence>
<dbReference type="SUPFAM" id="SSF52540">
    <property type="entry name" value="P-loop containing nucleoside triphosphate hydrolases"/>
    <property type="match status" value="1"/>
</dbReference>
<gene>
    <name evidence="6" type="ORF">EDS130_LOCUS26818</name>
    <name evidence="5" type="ORF">XAT740_LOCUS24013</name>
</gene>
<reference evidence="6" key="1">
    <citation type="submission" date="2021-02" db="EMBL/GenBank/DDBJ databases">
        <authorList>
            <person name="Nowell W R."/>
        </authorList>
    </citation>
    <scope>NUCLEOTIDE SEQUENCE</scope>
</reference>
<dbReference type="SMART" id="SM00177">
    <property type="entry name" value="ARF"/>
    <property type="match status" value="1"/>
</dbReference>
<evidence type="ECO:0000256" key="4">
    <source>
        <dbReference type="PIRSR" id="PIRSR606689-2"/>
    </source>
</evidence>
<dbReference type="PROSITE" id="PS51417">
    <property type="entry name" value="ARF"/>
    <property type="match status" value="1"/>
</dbReference>
<evidence type="ECO:0000256" key="2">
    <source>
        <dbReference type="ARBA" id="ARBA00023134"/>
    </source>
</evidence>
<evidence type="ECO:0000313" key="7">
    <source>
        <dbReference type="Proteomes" id="UP000663828"/>
    </source>
</evidence>
<keyword evidence="7" id="KW-1185">Reference proteome</keyword>
<dbReference type="GO" id="GO:0046872">
    <property type="term" value="F:metal ion binding"/>
    <property type="evidence" value="ECO:0007669"/>
    <property type="project" value="UniProtKB-KW"/>
</dbReference>
<dbReference type="GO" id="GO:0003924">
    <property type="term" value="F:GTPase activity"/>
    <property type="evidence" value="ECO:0007669"/>
    <property type="project" value="InterPro"/>
</dbReference>
<dbReference type="Gene3D" id="3.40.50.300">
    <property type="entry name" value="P-loop containing nucleotide triphosphate hydrolases"/>
    <property type="match status" value="1"/>
</dbReference>
<keyword evidence="4" id="KW-0460">Magnesium</keyword>
<dbReference type="PANTHER" id="PTHR11711">
    <property type="entry name" value="ADP RIBOSYLATION FACTOR-RELATED"/>
    <property type="match status" value="1"/>
</dbReference>
<dbReference type="InterPro" id="IPR024156">
    <property type="entry name" value="Small_GTPase_ARF"/>
</dbReference>
<proteinExistence type="predicted"/>
<dbReference type="AlphaFoldDB" id="A0A814YEP4"/>
<feature type="binding site" evidence="3">
    <location>
        <position position="71"/>
    </location>
    <ligand>
        <name>GTP</name>
        <dbReference type="ChEBI" id="CHEBI:37565"/>
    </ligand>
</feature>
<feature type="binding site" evidence="3">
    <location>
        <begin position="22"/>
        <end position="29"/>
    </location>
    <ligand>
        <name>GTP</name>
        <dbReference type="ChEBI" id="CHEBI:37565"/>
    </ligand>
</feature>
<dbReference type="GO" id="GO:0005525">
    <property type="term" value="F:GTP binding"/>
    <property type="evidence" value="ECO:0007669"/>
    <property type="project" value="UniProtKB-KW"/>
</dbReference>
<name>A0A814YEP4_ADIRI</name>
<keyword evidence="2 3" id="KW-0342">GTP-binding</keyword>